<dbReference type="Gene3D" id="3.20.200.10">
    <property type="entry name" value="MHCK/EF2 kinase"/>
    <property type="match status" value="1"/>
</dbReference>
<dbReference type="PANTHER" id="PTHR45992:SF2">
    <property type="entry name" value="EUKARYOTIC ELONGATION FACTOR 2 KINASE"/>
    <property type="match status" value="1"/>
</dbReference>
<feature type="region of interest" description="Disordered" evidence="6">
    <location>
        <begin position="220"/>
        <end position="263"/>
    </location>
</feature>
<evidence type="ECO:0000313" key="9">
    <source>
        <dbReference type="EnsemblFungi" id="PTTG_29619-t43_1-p1"/>
    </source>
</evidence>
<feature type="compositionally biased region" description="Polar residues" evidence="6">
    <location>
        <begin position="234"/>
        <end position="247"/>
    </location>
</feature>
<reference evidence="8" key="1">
    <citation type="submission" date="2009-11" db="EMBL/GenBank/DDBJ databases">
        <authorList>
            <consortium name="The Broad Institute Genome Sequencing Platform"/>
            <person name="Ward D."/>
            <person name="Feldgarden M."/>
            <person name="Earl A."/>
            <person name="Young S.K."/>
            <person name="Zeng Q."/>
            <person name="Koehrsen M."/>
            <person name="Alvarado L."/>
            <person name="Berlin A."/>
            <person name="Bochicchio J."/>
            <person name="Borenstein D."/>
            <person name="Chapman S.B."/>
            <person name="Chen Z."/>
            <person name="Engels R."/>
            <person name="Freedman E."/>
            <person name="Gellesch M."/>
            <person name="Goldberg J."/>
            <person name="Griggs A."/>
            <person name="Gujja S."/>
            <person name="Heilman E."/>
            <person name="Heiman D."/>
            <person name="Hepburn T."/>
            <person name="Howarth C."/>
            <person name="Jen D."/>
            <person name="Larson L."/>
            <person name="Lewis B."/>
            <person name="Mehta T."/>
            <person name="Park D."/>
            <person name="Pearson M."/>
            <person name="Roberts A."/>
            <person name="Saif S."/>
            <person name="Shea T."/>
            <person name="Shenoy N."/>
            <person name="Sisk P."/>
            <person name="Stolte C."/>
            <person name="Sykes S."/>
            <person name="Thomson T."/>
            <person name="Walk T."/>
            <person name="White J."/>
            <person name="Yandava C."/>
            <person name="Izard J."/>
            <person name="Baranova O.V."/>
            <person name="Blanton J.M."/>
            <person name="Tanner A.C."/>
            <person name="Dewhirst F.E."/>
            <person name="Haas B."/>
            <person name="Nusbaum C."/>
            <person name="Birren B."/>
        </authorList>
    </citation>
    <scope>NUCLEOTIDE SEQUENCE [LARGE SCALE GENOMIC DNA]</scope>
    <source>
        <strain evidence="8">1-1 BBBD Race 1</strain>
    </source>
</reference>
<evidence type="ECO:0000259" key="7">
    <source>
        <dbReference type="PROSITE" id="PS51158"/>
    </source>
</evidence>
<evidence type="ECO:0000256" key="6">
    <source>
        <dbReference type="SAM" id="MobiDB-lite"/>
    </source>
</evidence>
<dbReference type="InterPro" id="IPR004166">
    <property type="entry name" value="a-kinase_dom"/>
</dbReference>
<feature type="compositionally biased region" description="Low complexity" evidence="6">
    <location>
        <begin position="223"/>
        <end position="233"/>
    </location>
</feature>
<feature type="region of interest" description="Disordered" evidence="6">
    <location>
        <begin position="34"/>
        <end position="59"/>
    </location>
</feature>
<evidence type="ECO:0000256" key="3">
    <source>
        <dbReference type="ARBA" id="ARBA00022741"/>
    </source>
</evidence>
<evidence type="ECO:0000313" key="10">
    <source>
        <dbReference type="Proteomes" id="UP000005240"/>
    </source>
</evidence>
<evidence type="ECO:0000256" key="1">
    <source>
        <dbReference type="ARBA" id="ARBA00022527"/>
    </source>
</evidence>
<evidence type="ECO:0000256" key="4">
    <source>
        <dbReference type="ARBA" id="ARBA00022777"/>
    </source>
</evidence>
<proteinExistence type="predicted"/>
<evidence type="ECO:0000313" key="8">
    <source>
        <dbReference type="EMBL" id="OAV87012.1"/>
    </source>
</evidence>
<accession>A0A180G3J6</accession>
<reference evidence="8" key="2">
    <citation type="submission" date="2016-05" db="EMBL/GenBank/DDBJ databases">
        <title>Comparative analysis highlights variable genome content of wheat rusts and divergence of the mating loci.</title>
        <authorList>
            <person name="Cuomo C.A."/>
            <person name="Bakkeren G."/>
            <person name="Szabo L."/>
            <person name="Khalil H."/>
            <person name="Joly D."/>
            <person name="Goldberg J."/>
            <person name="Young S."/>
            <person name="Zeng Q."/>
            <person name="Fellers J."/>
        </authorList>
    </citation>
    <scope>NUCLEOTIDE SEQUENCE [LARGE SCALE GENOMIC DNA]</scope>
    <source>
        <strain evidence="8">1-1 BBBD Race 1</strain>
    </source>
</reference>
<dbReference type="SMART" id="SM00811">
    <property type="entry name" value="Alpha_kinase"/>
    <property type="match status" value="1"/>
</dbReference>
<name>A0A180G3J6_PUCT1</name>
<keyword evidence="10" id="KW-1185">Reference proteome</keyword>
<dbReference type="Proteomes" id="UP000005240">
    <property type="component" value="Unassembled WGS sequence"/>
</dbReference>
<sequence length="612" mass="67886">MPLCKKCKKWTQDELWSDSCRTCLEAFLLKKPPSLPNRPSQSSQSHRTQPVPFSNPFNAKSNTLPAASRSYIPAQSNSLSANHAGENAYARHLARESRMTKSKEPTKASKPNTRTINCSLMLYEDGVLLDKKGLFCTKQLVNLNDPSLYDNLRVQLWKVFAPDIVAHTEIKSLAISPMRYLFLGQGTAKIPNQEVLSSLISETSSRKKLVLDLMYFHPGTNDSSPSSSQDMSSTINQTKNSYTVTETQSRKRRNTSPAKVTNSSKAIHKSWALGISAASKRVKNPEELAAHLGRLSKRVLHTTDQTTSGPDPEWIIGNRLCFFTGPPPTTSTPPSSTFQLSNGIHVATYPITYRVNLNQKIGEGSMRTAYAAQVKTDLGGGHQHINHWVAKVRRTDVEPSIHKHATDALMYEGFAYLLQEYKESLLNCTQLDESLAIKASNIQLVLHAVVATGDIKSPTNVYFLESAINGPYVKYSSNINFSIPQNQEGMDVELFKLMDAFTHWSYNQSHGKYLVSDLQGVGAMLTDPQIVDMDPDCWSDGNTSVEGIKSFLNTHKCHPGNEVCEALNLGKAVDLKWTKPPHSLAHLLASRYQSASQSNYFNSTAGSQNFNK</sequence>
<dbReference type="InterPro" id="IPR011009">
    <property type="entry name" value="Kinase-like_dom_sf"/>
</dbReference>
<reference evidence="9" key="4">
    <citation type="submission" date="2025-05" db="UniProtKB">
        <authorList>
            <consortium name="EnsemblFungi"/>
        </authorList>
    </citation>
    <scope>IDENTIFICATION</scope>
    <source>
        <strain evidence="9">isolate 1-1 / race 1 (BBBD)</strain>
    </source>
</reference>
<dbReference type="CDD" id="cd04515">
    <property type="entry name" value="Alpha_kinase"/>
    <property type="match status" value="1"/>
</dbReference>
<reference evidence="9 10" key="3">
    <citation type="journal article" date="2017" name="G3 (Bethesda)">
        <title>Comparative analysis highlights variable genome content of wheat rusts and divergence of the mating loci.</title>
        <authorList>
            <person name="Cuomo C.A."/>
            <person name="Bakkeren G."/>
            <person name="Khalil H.B."/>
            <person name="Panwar V."/>
            <person name="Joly D."/>
            <person name="Linning R."/>
            <person name="Sakthikumar S."/>
            <person name="Song X."/>
            <person name="Adiconis X."/>
            <person name="Fan L."/>
            <person name="Goldberg J.M."/>
            <person name="Levin J.Z."/>
            <person name="Young S."/>
            <person name="Zeng Q."/>
            <person name="Anikster Y."/>
            <person name="Bruce M."/>
            <person name="Wang M."/>
            <person name="Yin C."/>
            <person name="McCallum B."/>
            <person name="Szabo L.J."/>
            <person name="Hulbert S."/>
            <person name="Chen X."/>
            <person name="Fellers J.P."/>
        </authorList>
    </citation>
    <scope>NUCLEOTIDE SEQUENCE</scope>
    <source>
        <strain evidence="9">isolate 1-1 / race 1 (BBBD)</strain>
        <strain evidence="10">Isolate 1-1 / race 1 (BBBD)</strain>
    </source>
</reference>
<dbReference type="InterPro" id="IPR051852">
    <property type="entry name" value="Alpha-type_PK"/>
</dbReference>
<dbReference type="GO" id="GO:1903013">
    <property type="term" value="P:response to differentiation-inducing factor 1"/>
    <property type="evidence" value="ECO:0007669"/>
    <property type="project" value="TreeGrafter"/>
</dbReference>
<dbReference type="Pfam" id="PF02816">
    <property type="entry name" value="Alpha_kinase"/>
    <property type="match status" value="1"/>
</dbReference>
<dbReference type="PROSITE" id="PS51158">
    <property type="entry name" value="ALPHA_KINASE"/>
    <property type="match status" value="1"/>
</dbReference>
<dbReference type="SUPFAM" id="SSF56112">
    <property type="entry name" value="Protein kinase-like (PK-like)"/>
    <property type="match status" value="1"/>
</dbReference>
<feature type="compositionally biased region" description="Polar residues" evidence="6">
    <location>
        <begin position="37"/>
        <end position="59"/>
    </location>
</feature>
<feature type="domain" description="Alpha-type protein kinase" evidence="7">
    <location>
        <begin position="337"/>
        <end position="572"/>
    </location>
</feature>
<evidence type="ECO:0000256" key="2">
    <source>
        <dbReference type="ARBA" id="ARBA00022679"/>
    </source>
</evidence>
<dbReference type="PANTHER" id="PTHR45992">
    <property type="entry name" value="EUKARYOTIC ELONGATION FACTOR 2 KINASE-RELATED"/>
    <property type="match status" value="1"/>
</dbReference>
<protein>
    <submittedName>
        <fullName evidence="9">Alpha-type protein kinase domain-containing protein</fullName>
    </submittedName>
</protein>
<dbReference type="OrthoDB" id="2923034at2759"/>
<gene>
    <name evidence="8" type="ORF">PTTG_29619</name>
</gene>
<dbReference type="EnsemblFungi" id="PTTG_29619-t43_1">
    <property type="protein sequence ID" value="PTTG_29619-t43_1-p1"/>
    <property type="gene ID" value="PTTG_29619"/>
</dbReference>
<dbReference type="GO" id="GO:0004674">
    <property type="term" value="F:protein serine/threonine kinase activity"/>
    <property type="evidence" value="ECO:0007669"/>
    <property type="project" value="UniProtKB-KW"/>
</dbReference>
<dbReference type="EMBL" id="ADAS02000648">
    <property type="protein sequence ID" value="OAV87012.1"/>
    <property type="molecule type" value="Genomic_DNA"/>
</dbReference>
<evidence type="ECO:0000256" key="5">
    <source>
        <dbReference type="ARBA" id="ARBA00022840"/>
    </source>
</evidence>
<keyword evidence="4" id="KW-0418">Kinase</keyword>
<dbReference type="VEuPathDB" id="FungiDB:PTTG_29619"/>
<dbReference type="AlphaFoldDB" id="A0A180G3J6"/>
<organism evidence="8">
    <name type="scientific">Puccinia triticina (isolate 1-1 / race 1 (BBBD))</name>
    <name type="common">Brown leaf rust fungus</name>
    <dbReference type="NCBI Taxonomy" id="630390"/>
    <lineage>
        <taxon>Eukaryota</taxon>
        <taxon>Fungi</taxon>
        <taxon>Dikarya</taxon>
        <taxon>Basidiomycota</taxon>
        <taxon>Pucciniomycotina</taxon>
        <taxon>Pucciniomycetes</taxon>
        <taxon>Pucciniales</taxon>
        <taxon>Pucciniaceae</taxon>
        <taxon>Puccinia</taxon>
    </lineage>
</organism>
<keyword evidence="3" id="KW-0547">Nucleotide-binding</keyword>
<keyword evidence="2" id="KW-0808">Transferase</keyword>
<dbReference type="GO" id="GO:0031037">
    <property type="term" value="P:myosin II filament disassembly"/>
    <property type="evidence" value="ECO:0007669"/>
    <property type="project" value="TreeGrafter"/>
</dbReference>
<dbReference type="GO" id="GO:0005524">
    <property type="term" value="F:ATP binding"/>
    <property type="evidence" value="ECO:0007669"/>
    <property type="project" value="UniProtKB-KW"/>
</dbReference>
<keyword evidence="5" id="KW-0067">ATP-binding</keyword>
<dbReference type="STRING" id="630390.A0A180G3J6"/>
<keyword evidence="1" id="KW-0723">Serine/threonine-protein kinase</keyword>